<feature type="region of interest" description="Disordered" evidence="1">
    <location>
        <begin position="194"/>
        <end position="216"/>
    </location>
</feature>
<organism evidence="2 3">
    <name type="scientific">Luteibacter pinisoli</name>
    <dbReference type="NCBI Taxonomy" id="2589080"/>
    <lineage>
        <taxon>Bacteria</taxon>
        <taxon>Pseudomonadati</taxon>
        <taxon>Pseudomonadota</taxon>
        <taxon>Gammaproteobacteria</taxon>
        <taxon>Lysobacterales</taxon>
        <taxon>Rhodanobacteraceae</taxon>
        <taxon>Luteibacter</taxon>
    </lineage>
</organism>
<dbReference type="KEGG" id="lpy:FIV34_03290"/>
<evidence type="ECO:0000313" key="2">
    <source>
        <dbReference type="EMBL" id="QDE38294.1"/>
    </source>
</evidence>
<gene>
    <name evidence="2" type="ORF">FIV34_03290</name>
</gene>
<accession>A0A4Y5YZR2</accession>
<dbReference type="Proteomes" id="UP000316093">
    <property type="component" value="Chromosome"/>
</dbReference>
<evidence type="ECO:0000313" key="3">
    <source>
        <dbReference type="Proteomes" id="UP000316093"/>
    </source>
</evidence>
<evidence type="ECO:0000256" key="1">
    <source>
        <dbReference type="SAM" id="MobiDB-lite"/>
    </source>
</evidence>
<dbReference type="EMBL" id="CP041046">
    <property type="protein sequence ID" value="QDE38294.1"/>
    <property type="molecule type" value="Genomic_DNA"/>
</dbReference>
<name>A0A4Y5YZR2_9GAMM</name>
<dbReference type="AlphaFoldDB" id="A0A4Y5YZR2"/>
<reference evidence="2 3" key="1">
    <citation type="submission" date="2019-06" db="EMBL/GenBank/DDBJ databases">
        <title>A complete genome sequence for Luteibacter pinisoli MAH-14.</title>
        <authorList>
            <person name="Baltrus D.A."/>
        </authorList>
    </citation>
    <scope>NUCLEOTIDE SEQUENCE [LARGE SCALE GENOMIC DNA]</scope>
    <source>
        <strain evidence="2 3">MAH-14</strain>
    </source>
</reference>
<protein>
    <submittedName>
        <fullName evidence="2">Uncharacterized protein</fullName>
    </submittedName>
</protein>
<keyword evidence="3" id="KW-1185">Reference proteome</keyword>
<dbReference type="OrthoDB" id="7063111at2"/>
<sequence length="251" mass="26568">MSLSVLVALVFLLPGLAFVFSLQRGVIFAKQSPPDSPVSETLASAIAASIALNAAGYSLCVFLCDAWGLPSPDAVAFISMMSGDSKGLLASEALASVARYPVRICAYFCALTMVGSASGFAGRTLRARLRANDGGALWGTLLSPRGVNLVRVTLEVEMDGVAFLFAGALRDYAVDRDGSLDRVVLEGVSRRPLANRAPGDRRGRNRRPRAPHSNGWTPVPGNYVILNVGATKSVRVDYLAEKARSGRRSPG</sequence>
<proteinExistence type="predicted"/>
<dbReference type="RefSeq" id="WP_139979648.1">
    <property type="nucleotide sequence ID" value="NZ_CP041046.1"/>
</dbReference>